<evidence type="ECO:0000256" key="1">
    <source>
        <dbReference type="ARBA" id="ARBA00004334"/>
    </source>
</evidence>
<dbReference type="Pfam" id="PF04725">
    <property type="entry name" value="PsbR"/>
    <property type="match status" value="1"/>
</dbReference>
<keyword evidence="10" id="KW-1133">Transmembrane helix</keyword>
<evidence type="ECO:0000256" key="7">
    <source>
        <dbReference type="ARBA" id="ARBA00023078"/>
    </source>
</evidence>
<keyword evidence="5" id="KW-0934">Plastid</keyword>
<comment type="caution">
    <text evidence="11">The sequence shown here is derived from an EMBL/GenBank/DDBJ whole genome shotgun (WGS) entry which is preliminary data.</text>
</comment>
<keyword evidence="12" id="KW-1185">Reference proteome</keyword>
<sequence length="145" mass="15539">MQSVLSQKAFAGASLQAGPVRGRKTVSTVVVANAPKKIDVNKQGMNSVKNETVKLNLMGQSKTMKDKNWVDPQGRKGKGYGVYRFQDKYGVNVDGYSPIYTPDTWSESGESYKLGTKGLIAWAGLLVVLLGVGINLVVSTSAIGQ</sequence>
<accession>A0A2P6V625</accession>
<dbReference type="OrthoDB" id="496093at2759"/>
<dbReference type="STRING" id="554055.A0A2P6V625"/>
<dbReference type="EMBL" id="LHPF02000026">
    <property type="protein sequence ID" value="PSC69537.1"/>
    <property type="molecule type" value="Genomic_DNA"/>
</dbReference>
<dbReference type="Proteomes" id="UP000239649">
    <property type="component" value="Unassembled WGS sequence"/>
</dbReference>
<name>A0A2P6V625_9CHLO</name>
<evidence type="ECO:0000256" key="6">
    <source>
        <dbReference type="ARBA" id="ARBA00022946"/>
    </source>
</evidence>
<comment type="similarity">
    <text evidence="2">Belongs to the psbR family.</text>
</comment>
<evidence type="ECO:0000256" key="2">
    <source>
        <dbReference type="ARBA" id="ARBA00006659"/>
    </source>
</evidence>
<dbReference type="PANTHER" id="PTHR34369:SF7">
    <property type="entry name" value="PHOTOSYSTEM II 10 KDA POLYPEPTIDE, CHLOROPLASTIC"/>
    <property type="match status" value="1"/>
</dbReference>
<dbReference type="PANTHER" id="PTHR34369">
    <property type="entry name" value="PHOTOSYSTEM II 10 KDA POLYPEPTIDE, CHLOROPLASTIC"/>
    <property type="match status" value="1"/>
</dbReference>
<organism evidence="11 12">
    <name type="scientific">Micractinium conductrix</name>
    <dbReference type="NCBI Taxonomy" id="554055"/>
    <lineage>
        <taxon>Eukaryota</taxon>
        <taxon>Viridiplantae</taxon>
        <taxon>Chlorophyta</taxon>
        <taxon>core chlorophytes</taxon>
        <taxon>Trebouxiophyceae</taxon>
        <taxon>Chlorellales</taxon>
        <taxon>Chlorellaceae</taxon>
        <taxon>Chlorella clade</taxon>
        <taxon>Micractinium</taxon>
    </lineage>
</organism>
<keyword evidence="7" id="KW-0793">Thylakoid</keyword>
<keyword evidence="9" id="KW-0604">Photosystem II</keyword>
<evidence type="ECO:0000256" key="4">
    <source>
        <dbReference type="ARBA" id="ARBA00022531"/>
    </source>
</evidence>
<evidence type="ECO:0000256" key="8">
    <source>
        <dbReference type="ARBA" id="ARBA00023136"/>
    </source>
</evidence>
<evidence type="ECO:0000256" key="3">
    <source>
        <dbReference type="ARBA" id="ARBA00022528"/>
    </source>
</evidence>
<evidence type="ECO:0000256" key="5">
    <source>
        <dbReference type="ARBA" id="ARBA00022640"/>
    </source>
</evidence>
<reference evidence="11 12" key="1">
    <citation type="journal article" date="2018" name="Plant J.">
        <title>Genome sequences of Chlorella sorokiniana UTEX 1602 and Micractinium conductrix SAG 241.80: implications to maltose excretion by a green alga.</title>
        <authorList>
            <person name="Arriola M.B."/>
            <person name="Velmurugan N."/>
            <person name="Zhang Y."/>
            <person name="Plunkett M.H."/>
            <person name="Hondzo H."/>
            <person name="Barney B.M."/>
        </authorList>
    </citation>
    <scope>NUCLEOTIDE SEQUENCE [LARGE SCALE GENOMIC DNA]</scope>
    <source>
        <strain evidence="11 12">SAG 241.80</strain>
    </source>
</reference>
<keyword evidence="3" id="KW-0150">Chloroplast</keyword>
<evidence type="ECO:0000313" key="12">
    <source>
        <dbReference type="Proteomes" id="UP000239649"/>
    </source>
</evidence>
<proteinExistence type="inferred from homology"/>
<dbReference type="InterPro" id="IPR006814">
    <property type="entry name" value="PSII_PsbR"/>
</dbReference>
<dbReference type="AlphaFoldDB" id="A0A2P6V625"/>
<evidence type="ECO:0000313" key="11">
    <source>
        <dbReference type="EMBL" id="PSC69537.1"/>
    </source>
</evidence>
<comment type="subcellular location">
    <subcellularLocation>
        <location evidence="1">Plastid</location>
        <location evidence="1">Chloroplast thylakoid membrane</location>
    </subcellularLocation>
</comment>
<feature type="transmembrane region" description="Helical" evidence="10">
    <location>
        <begin position="119"/>
        <end position="143"/>
    </location>
</feature>
<keyword evidence="6" id="KW-0809">Transit peptide</keyword>
<keyword evidence="8 10" id="KW-0472">Membrane</keyword>
<dbReference type="GO" id="GO:0015979">
    <property type="term" value="P:photosynthesis"/>
    <property type="evidence" value="ECO:0007669"/>
    <property type="project" value="UniProtKB-KW"/>
</dbReference>
<protein>
    <submittedName>
        <fullName evidence="11">Photosystem II 10 kDa chloroplastic</fullName>
    </submittedName>
</protein>
<evidence type="ECO:0000256" key="10">
    <source>
        <dbReference type="SAM" id="Phobius"/>
    </source>
</evidence>
<keyword evidence="4" id="KW-0602">Photosynthesis</keyword>
<evidence type="ECO:0000256" key="9">
    <source>
        <dbReference type="ARBA" id="ARBA00023276"/>
    </source>
</evidence>
<keyword evidence="10" id="KW-0812">Transmembrane</keyword>
<dbReference type="GO" id="GO:0009535">
    <property type="term" value="C:chloroplast thylakoid membrane"/>
    <property type="evidence" value="ECO:0007669"/>
    <property type="project" value="UniProtKB-SubCell"/>
</dbReference>
<gene>
    <name evidence="11" type="ORF">C2E20_7040</name>
</gene>
<dbReference type="GO" id="GO:0009654">
    <property type="term" value="C:photosystem II oxygen evolving complex"/>
    <property type="evidence" value="ECO:0007669"/>
    <property type="project" value="InterPro"/>
</dbReference>